<keyword evidence="2" id="KW-0472">Membrane</keyword>
<proteinExistence type="predicted"/>
<evidence type="ECO:0000256" key="1">
    <source>
        <dbReference type="SAM" id="MobiDB-lite"/>
    </source>
</evidence>
<keyword evidence="2" id="KW-1133">Transmembrane helix</keyword>
<feature type="transmembrane region" description="Helical" evidence="2">
    <location>
        <begin position="29"/>
        <end position="46"/>
    </location>
</feature>
<evidence type="ECO:0000256" key="2">
    <source>
        <dbReference type="SAM" id="Phobius"/>
    </source>
</evidence>
<feature type="compositionally biased region" description="Low complexity" evidence="1">
    <location>
        <begin position="119"/>
        <end position="128"/>
    </location>
</feature>
<dbReference type="OrthoDB" id="6660115at2"/>
<evidence type="ECO:0000313" key="4">
    <source>
        <dbReference type="Proteomes" id="UP000428803"/>
    </source>
</evidence>
<keyword evidence="4" id="KW-1185">Reference proteome</keyword>
<dbReference type="Proteomes" id="UP000428803">
    <property type="component" value="Chromosome"/>
</dbReference>
<name>A0A6I6L518_9SPHN</name>
<feature type="region of interest" description="Disordered" evidence="1">
    <location>
        <begin position="115"/>
        <end position="136"/>
    </location>
</feature>
<dbReference type="RefSeq" id="WP_158897449.1">
    <property type="nucleotide sequence ID" value="NZ_CP035733.1"/>
</dbReference>
<keyword evidence="2" id="KW-0812">Transmembrane</keyword>
<evidence type="ECO:0000313" key="3">
    <source>
        <dbReference type="EMBL" id="QGY79147.1"/>
    </source>
</evidence>
<dbReference type="KEGG" id="slaa:EUU25_00020"/>
<feature type="transmembrane region" description="Helical" evidence="2">
    <location>
        <begin position="53"/>
        <end position="69"/>
    </location>
</feature>
<dbReference type="EMBL" id="CP035733">
    <property type="protein sequence ID" value="QGY79147.1"/>
    <property type="molecule type" value="Genomic_DNA"/>
</dbReference>
<protein>
    <submittedName>
        <fullName evidence="3">Uncharacterized protein</fullName>
    </submittedName>
</protein>
<organism evidence="3 4">
    <name type="scientific">Sphingorhabdus lacus</name>
    <dbReference type="NCBI Taxonomy" id="392610"/>
    <lineage>
        <taxon>Bacteria</taxon>
        <taxon>Pseudomonadati</taxon>
        <taxon>Pseudomonadota</taxon>
        <taxon>Alphaproteobacteria</taxon>
        <taxon>Sphingomonadales</taxon>
        <taxon>Sphingomonadaceae</taxon>
        <taxon>Sphingorhabdus</taxon>
    </lineage>
</organism>
<sequence>MQEILQHLAERWIAYKIRLIEYVGLTNDAMHIHMSLLLLFVSAILFRRRPDSLWCWLVVFLAELFNEYADLSGAAPDEAGLDSAMHDIYNTMFWPTIIVILGRFLFPRRLKVTRPAPDPDASSDLADQPFKESATV</sequence>
<gene>
    <name evidence="3" type="ORF">EUU25_00020</name>
</gene>
<feature type="transmembrane region" description="Helical" evidence="2">
    <location>
        <begin position="89"/>
        <end position="106"/>
    </location>
</feature>
<reference evidence="4" key="1">
    <citation type="submission" date="2019-01" db="EMBL/GenBank/DDBJ databases">
        <title>Sphingorhabdus lacus sp.nov., isolated from an oligotrophic freshwater lake.</title>
        <authorList>
            <person name="Park M."/>
        </authorList>
    </citation>
    <scope>NUCLEOTIDE SEQUENCE [LARGE SCALE GENOMIC DNA]</scope>
    <source>
        <strain evidence="4">IMCC1753</strain>
    </source>
</reference>
<accession>A0A6I6L518</accession>
<dbReference type="AlphaFoldDB" id="A0A6I6L518"/>